<dbReference type="SUPFAM" id="SSF52047">
    <property type="entry name" value="RNI-like"/>
    <property type="match status" value="1"/>
</dbReference>
<accession>A0ABD3CLR3</accession>
<dbReference type="EMBL" id="JAVIJP010000032">
    <property type="protein sequence ID" value="KAL3630464.1"/>
    <property type="molecule type" value="Genomic_DNA"/>
</dbReference>
<evidence type="ECO:0000313" key="2">
    <source>
        <dbReference type="Proteomes" id="UP001632038"/>
    </source>
</evidence>
<name>A0ABD3CLR3_9LAMI</name>
<organism evidence="1 2">
    <name type="scientific">Castilleja foliolosa</name>
    <dbReference type="NCBI Taxonomy" id="1961234"/>
    <lineage>
        <taxon>Eukaryota</taxon>
        <taxon>Viridiplantae</taxon>
        <taxon>Streptophyta</taxon>
        <taxon>Embryophyta</taxon>
        <taxon>Tracheophyta</taxon>
        <taxon>Spermatophyta</taxon>
        <taxon>Magnoliopsida</taxon>
        <taxon>eudicotyledons</taxon>
        <taxon>Gunneridae</taxon>
        <taxon>Pentapetalae</taxon>
        <taxon>asterids</taxon>
        <taxon>lamiids</taxon>
        <taxon>Lamiales</taxon>
        <taxon>Orobanchaceae</taxon>
        <taxon>Pedicularideae</taxon>
        <taxon>Castillejinae</taxon>
        <taxon>Castilleja</taxon>
    </lineage>
</organism>
<gene>
    <name evidence="1" type="ORF">CASFOL_023448</name>
</gene>
<sequence>MGTKIGTLPHLRVLKLESGSFVGEVWETVEGQFGSLKYLEISDNTDLKYWRTESCAHFPCLERIFISGLTNLEAIPFDIGDTLESIEIIKCSDSAIFSANEILMEQEGLGNEGLQVKVLLFKHSPDVESLAAPNFHVKICII</sequence>
<dbReference type="Proteomes" id="UP001632038">
    <property type="component" value="Unassembled WGS sequence"/>
</dbReference>
<keyword evidence="2" id="KW-1185">Reference proteome</keyword>
<proteinExistence type="predicted"/>
<dbReference type="PANTHER" id="PTHR15140">
    <property type="entry name" value="TUBULIN-SPECIFIC CHAPERONE E"/>
    <property type="match status" value="1"/>
</dbReference>
<dbReference type="InterPro" id="IPR032675">
    <property type="entry name" value="LRR_dom_sf"/>
</dbReference>
<dbReference type="AlphaFoldDB" id="A0ABD3CLR3"/>
<comment type="caution">
    <text evidence="1">The sequence shown here is derived from an EMBL/GenBank/DDBJ whole genome shotgun (WGS) entry which is preliminary data.</text>
</comment>
<reference evidence="2" key="1">
    <citation type="journal article" date="2024" name="IScience">
        <title>Strigolactones Initiate the Formation of Haustorium-like Structures in Castilleja.</title>
        <authorList>
            <person name="Buerger M."/>
            <person name="Peterson D."/>
            <person name="Chory J."/>
        </authorList>
    </citation>
    <scope>NUCLEOTIDE SEQUENCE [LARGE SCALE GENOMIC DNA]</scope>
</reference>
<protein>
    <submittedName>
        <fullName evidence="1">Uncharacterized protein</fullName>
    </submittedName>
</protein>
<dbReference type="PANTHER" id="PTHR15140:SF33">
    <property type="entry name" value="LATE BLIGHT RESISTANCE PROTEIN HOMOLOG R1A-3 ISOFORM X1"/>
    <property type="match status" value="1"/>
</dbReference>
<dbReference type="Gene3D" id="3.80.10.10">
    <property type="entry name" value="Ribonuclease Inhibitor"/>
    <property type="match status" value="1"/>
</dbReference>
<evidence type="ECO:0000313" key="1">
    <source>
        <dbReference type="EMBL" id="KAL3630464.1"/>
    </source>
</evidence>